<accession>A0A3N4HM13</accession>
<protein>
    <submittedName>
        <fullName evidence="2">Uncharacterized protein</fullName>
    </submittedName>
</protein>
<sequence length="106" mass="11743">MPRAADDVLLSANERDRAPFHDITPDELQPIPTRFTSENYQRGLPATITSEDSERTKITGRLPANTTTPVLMITSRLPRRTTTATRITSSDGDTTATIPVRFSIET</sequence>
<dbReference type="Proteomes" id="UP000275078">
    <property type="component" value="Unassembled WGS sequence"/>
</dbReference>
<proteinExistence type="predicted"/>
<feature type="compositionally biased region" description="Basic and acidic residues" evidence="1">
    <location>
        <begin position="13"/>
        <end position="24"/>
    </location>
</feature>
<organism evidence="2 3">
    <name type="scientific">Ascobolus immersus RN42</name>
    <dbReference type="NCBI Taxonomy" id="1160509"/>
    <lineage>
        <taxon>Eukaryota</taxon>
        <taxon>Fungi</taxon>
        <taxon>Dikarya</taxon>
        <taxon>Ascomycota</taxon>
        <taxon>Pezizomycotina</taxon>
        <taxon>Pezizomycetes</taxon>
        <taxon>Pezizales</taxon>
        <taxon>Ascobolaceae</taxon>
        <taxon>Ascobolus</taxon>
    </lineage>
</organism>
<dbReference type="AlphaFoldDB" id="A0A3N4HM13"/>
<feature type="compositionally biased region" description="Low complexity" evidence="1">
    <location>
        <begin position="79"/>
        <end position="90"/>
    </location>
</feature>
<keyword evidence="3" id="KW-1185">Reference proteome</keyword>
<evidence type="ECO:0000313" key="3">
    <source>
        <dbReference type="Proteomes" id="UP000275078"/>
    </source>
</evidence>
<evidence type="ECO:0000313" key="2">
    <source>
        <dbReference type="EMBL" id="RPA73946.1"/>
    </source>
</evidence>
<dbReference type="EMBL" id="ML119806">
    <property type="protein sequence ID" value="RPA73946.1"/>
    <property type="molecule type" value="Genomic_DNA"/>
</dbReference>
<reference evidence="2 3" key="1">
    <citation type="journal article" date="2018" name="Nat. Ecol. Evol.">
        <title>Pezizomycetes genomes reveal the molecular basis of ectomycorrhizal truffle lifestyle.</title>
        <authorList>
            <person name="Murat C."/>
            <person name="Payen T."/>
            <person name="Noel B."/>
            <person name="Kuo A."/>
            <person name="Morin E."/>
            <person name="Chen J."/>
            <person name="Kohler A."/>
            <person name="Krizsan K."/>
            <person name="Balestrini R."/>
            <person name="Da Silva C."/>
            <person name="Montanini B."/>
            <person name="Hainaut M."/>
            <person name="Levati E."/>
            <person name="Barry K.W."/>
            <person name="Belfiori B."/>
            <person name="Cichocki N."/>
            <person name="Clum A."/>
            <person name="Dockter R.B."/>
            <person name="Fauchery L."/>
            <person name="Guy J."/>
            <person name="Iotti M."/>
            <person name="Le Tacon F."/>
            <person name="Lindquist E.A."/>
            <person name="Lipzen A."/>
            <person name="Malagnac F."/>
            <person name="Mello A."/>
            <person name="Molinier V."/>
            <person name="Miyauchi S."/>
            <person name="Poulain J."/>
            <person name="Riccioni C."/>
            <person name="Rubini A."/>
            <person name="Sitrit Y."/>
            <person name="Splivallo R."/>
            <person name="Traeger S."/>
            <person name="Wang M."/>
            <person name="Zifcakova L."/>
            <person name="Wipf D."/>
            <person name="Zambonelli A."/>
            <person name="Paolocci F."/>
            <person name="Nowrousian M."/>
            <person name="Ottonello S."/>
            <person name="Baldrian P."/>
            <person name="Spatafora J.W."/>
            <person name="Henrissat B."/>
            <person name="Nagy L.G."/>
            <person name="Aury J.M."/>
            <person name="Wincker P."/>
            <person name="Grigoriev I.V."/>
            <person name="Bonfante P."/>
            <person name="Martin F.M."/>
        </authorList>
    </citation>
    <scope>NUCLEOTIDE SEQUENCE [LARGE SCALE GENOMIC DNA]</scope>
    <source>
        <strain evidence="2 3">RN42</strain>
    </source>
</reference>
<gene>
    <name evidence="2" type="ORF">BJ508DRAFT_333585</name>
</gene>
<feature type="region of interest" description="Disordered" evidence="1">
    <location>
        <begin position="1"/>
        <end position="31"/>
    </location>
</feature>
<feature type="region of interest" description="Disordered" evidence="1">
    <location>
        <begin position="79"/>
        <end position="106"/>
    </location>
</feature>
<name>A0A3N4HM13_ASCIM</name>
<evidence type="ECO:0000256" key="1">
    <source>
        <dbReference type="SAM" id="MobiDB-lite"/>
    </source>
</evidence>